<reference evidence="9 10" key="1">
    <citation type="submission" date="2020-02" db="EMBL/GenBank/DDBJ databases">
        <title>Genome sequence of strain AETb3-4.</title>
        <authorList>
            <person name="Gao J."/>
            <person name="Zhang X."/>
        </authorList>
    </citation>
    <scope>NUCLEOTIDE SEQUENCE [LARGE SCALE GENOMIC DNA]</scope>
    <source>
        <strain evidence="9 10">AETb3-4</strain>
    </source>
</reference>
<dbReference type="Pfam" id="PF00528">
    <property type="entry name" value="BPD_transp_1"/>
    <property type="match status" value="1"/>
</dbReference>
<evidence type="ECO:0000313" key="10">
    <source>
        <dbReference type="Proteomes" id="UP000543556"/>
    </source>
</evidence>
<dbReference type="SUPFAM" id="SSF161098">
    <property type="entry name" value="MetI-like"/>
    <property type="match status" value="1"/>
</dbReference>
<dbReference type="EMBL" id="JAAMFM010000015">
    <property type="protein sequence ID" value="NVM95482.1"/>
    <property type="molecule type" value="Genomic_DNA"/>
</dbReference>
<evidence type="ECO:0000256" key="1">
    <source>
        <dbReference type="ARBA" id="ARBA00004651"/>
    </source>
</evidence>
<keyword evidence="5 7" id="KW-1133">Transmembrane helix</keyword>
<gene>
    <name evidence="9" type="ORF">G6034_11255</name>
</gene>
<dbReference type="PANTHER" id="PTHR43005:SF1">
    <property type="entry name" value="SPERMIDINE_PUTRESCINE TRANSPORT SYSTEM PERMEASE PROTEIN"/>
    <property type="match status" value="1"/>
</dbReference>
<evidence type="ECO:0000256" key="5">
    <source>
        <dbReference type="ARBA" id="ARBA00022989"/>
    </source>
</evidence>
<keyword evidence="2 7" id="KW-0813">Transport</keyword>
<dbReference type="GO" id="GO:0005886">
    <property type="term" value="C:plasma membrane"/>
    <property type="evidence" value="ECO:0007669"/>
    <property type="project" value="UniProtKB-SubCell"/>
</dbReference>
<dbReference type="InterPro" id="IPR035906">
    <property type="entry name" value="MetI-like_sf"/>
</dbReference>
<evidence type="ECO:0000256" key="2">
    <source>
        <dbReference type="ARBA" id="ARBA00022448"/>
    </source>
</evidence>
<dbReference type="AlphaFoldDB" id="A0A7Y7LZ11"/>
<organism evidence="9 10">
    <name type="scientific">Arthrobacter wenxiniae</name>
    <dbReference type="NCBI Taxonomy" id="2713570"/>
    <lineage>
        <taxon>Bacteria</taxon>
        <taxon>Bacillati</taxon>
        <taxon>Actinomycetota</taxon>
        <taxon>Actinomycetes</taxon>
        <taxon>Micrococcales</taxon>
        <taxon>Micrococcaceae</taxon>
        <taxon>Arthrobacter</taxon>
    </lineage>
</organism>
<accession>A0A7Y7LZ11</accession>
<feature type="transmembrane region" description="Helical" evidence="7">
    <location>
        <begin position="255"/>
        <end position="278"/>
    </location>
</feature>
<evidence type="ECO:0000256" key="3">
    <source>
        <dbReference type="ARBA" id="ARBA00022475"/>
    </source>
</evidence>
<dbReference type="GO" id="GO:0055085">
    <property type="term" value="P:transmembrane transport"/>
    <property type="evidence" value="ECO:0007669"/>
    <property type="project" value="InterPro"/>
</dbReference>
<comment type="similarity">
    <text evidence="7">Belongs to the binding-protein-dependent transport system permease family.</text>
</comment>
<comment type="subcellular location">
    <subcellularLocation>
        <location evidence="1 7">Cell membrane</location>
        <topology evidence="1 7">Multi-pass membrane protein</topology>
    </subcellularLocation>
</comment>
<evidence type="ECO:0000313" key="9">
    <source>
        <dbReference type="EMBL" id="NVM95482.1"/>
    </source>
</evidence>
<feature type="transmembrane region" description="Helical" evidence="7">
    <location>
        <begin position="157"/>
        <end position="177"/>
    </location>
</feature>
<evidence type="ECO:0000259" key="8">
    <source>
        <dbReference type="PROSITE" id="PS50928"/>
    </source>
</evidence>
<evidence type="ECO:0000256" key="7">
    <source>
        <dbReference type="RuleBase" id="RU363032"/>
    </source>
</evidence>
<comment type="caution">
    <text evidence="9">The sequence shown here is derived from an EMBL/GenBank/DDBJ whole genome shotgun (WGS) entry which is preliminary data.</text>
</comment>
<dbReference type="Proteomes" id="UP000543556">
    <property type="component" value="Unassembled WGS sequence"/>
</dbReference>
<dbReference type="PROSITE" id="PS50928">
    <property type="entry name" value="ABC_TM1"/>
    <property type="match status" value="1"/>
</dbReference>
<feature type="transmembrane region" description="Helical" evidence="7">
    <location>
        <begin position="54"/>
        <end position="81"/>
    </location>
</feature>
<feature type="domain" description="ABC transmembrane type-1" evidence="8">
    <location>
        <begin position="57"/>
        <end position="277"/>
    </location>
</feature>
<dbReference type="Gene3D" id="1.10.3720.10">
    <property type="entry name" value="MetI-like"/>
    <property type="match status" value="1"/>
</dbReference>
<dbReference type="PANTHER" id="PTHR43005">
    <property type="entry name" value="BLR7065 PROTEIN"/>
    <property type="match status" value="1"/>
</dbReference>
<keyword evidence="4 7" id="KW-0812">Transmembrane</keyword>
<evidence type="ECO:0000256" key="6">
    <source>
        <dbReference type="ARBA" id="ARBA00023136"/>
    </source>
</evidence>
<feature type="transmembrane region" description="Helical" evidence="7">
    <location>
        <begin position="93"/>
        <end position="115"/>
    </location>
</feature>
<keyword evidence="3" id="KW-1003">Cell membrane</keyword>
<protein>
    <submittedName>
        <fullName evidence="9">Sugar ABC transporter permease</fullName>
    </submittedName>
</protein>
<evidence type="ECO:0000256" key="4">
    <source>
        <dbReference type="ARBA" id="ARBA00022692"/>
    </source>
</evidence>
<sequence>MMLPALLVLVLITVLPFIMLIAMSFAKVRLLGGVSLSMNGFGNWSDVLTDPATWHSWGVTLLFFVLAVGMEMIVGTVLALILNSMRRGQSLAFSLVLLPMFLAPITVGLLGNFLLDPTIGLYSWVMESLHLVGAHQSVFGSQTTAMLAVTTLDMWEWAPLVALIVLAGLTSVSPSVLEAASVDGAGYLRTLFSIVIPSILPVLLVALLVRSMDAVRYYDIVHITTGGGPANTTWVISLQLNEKVQATAVDGITTLIGQSAVIGITMLVFTIIIANVFVRVLDRRGLMK</sequence>
<feature type="transmembrane region" description="Helical" evidence="7">
    <location>
        <begin position="189"/>
        <end position="209"/>
    </location>
</feature>
<proteinExistence type="inferred from homology"/>
<keyword evidence="6 7" id="KW-0472">Membrane</keyword>
<keyword evidence="10" id="KW-1185">Reference proteome</keyword>
<dbReference type="CDD" id="cd06261">
    <property type="entry name" value="TM_PBP2"/>
    <property type="match status" value="1"/>
</dbReference>
<dbReference type="InterPro" id="IPR000515">
    <property type="entry name" value="MetI-like"/>
</dbReference>
<name>A0A7Y7LZ11_9MICC</name>